<feature type="region of interest" description="Disordered" evidence="1">
    <location>
        <begin position="1"/>
        <end position="25"/>
    </location>
</feature>
<sequence length="70" mass="7960">MEDKQSSEEDKGTKEDSGRTAKKTWDYSSPNLYQTYSKEPLVSEAHDRVYLLAIINEPLISILSEPPELS</sequence>
<evidence type="ECO:0000256" key="1">
    <source>
        <dbReference type="SAM" id="MobiDB-lite"/>
    </source>
</evidence>
<evidence type="ECO:0000313" key="2">
    <source>
        <dbReference type="EMBL" id="MFN0254590.1"/>
    </source>
</evidence>
<comment type="caution">
    <text evidence="2">The sequence shown here is derived from an EMBL/GenBank/DDBJ whole genome shotgun (WGS) entry which is preliminary data.</text>
</comment>
<accession>A0ABW9J344</accession>
<dbReference type="Proteomes" id="UP001517247">
    <property type="component" value="Unassembled WGS sequence"/>
</dbReference>
<protein>
    <submittedName>
        <fullName evidence="2">Uncharacterized protein</fullName>
    </submittedName>
</protein>
<reference evidence="2 3" key="1">
    <citation type="submission" date="2024-12" db="EMBL/GenBank/DDBJ databases">
        <authorList>
            <person name="Hu S."/>
        </authorList>
    </citation>
    <scope>NUCLEOTIDE SEQUENCE [LARGE SCALE GENOMIC DNA]</scope>
    <source>
        <strain evidence="2 3">THG-T11</strain>
    </source>
</reference>
<organism evidence="2 3">
    <name type="scientific">Pedobacter ureilyticus</name>
    <dbReference type="NCBI Taxonomy" id="1393051"/>
    <lineage>
        <taxon>Bacteria</taxon>
        <taxon>Pseudomonadati</taxon>
        <taxon>Bacteroidota</taxon>
        <taxon>Sphingobacteriia</taxon>
        <taxon>Sphingobacteriales</taxon>
        <taxon>Sphingobacteriaceae</taxon>
        <taxon>Pedobacter</taxon>
    </lineage>
</organism>
<gene>
    <name evidence="2" type="ORF">E6A44_003355</name>
</gene>
<keyword evidence="3" id="KW-1185">Reference proteome</keyword>
<evidence type="ECO:0000313" key="3">
    <source>
        <dbReference type="Proteomes" id="UP001517247"/>
    </source>
</evidence>
<name>A0ABW9J344_9SPHI</name>
<dbReference type="EMBL" id="SSHJ02000001">
    <property type="protein sequence ID" value="MFN0254590.1"/>
    <property type="molecule type" value="Genomic_DNA"/>
</dbReference>
<proteinExistence type="predicted"/>